<name>A0ABV3R6K4_9HYPH</name>
<gene>
    <name evidence="1" type="ORF">ABUE31_22595</name>
</gene>
<proteinExistence type="predicted"/>
<dbReference type="EMBL" id="JBFOCI010000018">
    <property type="protein sequence ID" value="MEW9808778.1"/>
    <property type="molecule type" value="Genomic_DNA"/>
</dbReference>
<feature type="non-terminal residue" evidence="1">
    <location>
        <position position="318"/>
    </location>
</feature>
<organism evidence="1 2">
    <name type="scientific">Mesorhizobium marinum</name>
    <dbReference type="NCBI Taxonomy" id="3228790"/>
    <lineage>
        <taxon>Bacteria</taxon>
        <taxon>Pseudomonadati</taxon>
        <taxon>Pseudomonadota</taxon>
        <taxon>Alphaproteobacteria</taxon>
        <taxon>Hyphomicrobiales</taxon>
        <taxon>Phyllobacteriaceae</taxon>
        <taxon>Mesorhizobium</taxon>
    </lineage>
</organism>
<comment type="caution">
    <text evidence="1">The sequence shown here is derived from an EMBL/GenBank/DDBJ whole genome shotgun (WGS) entry which is preliminary data.</text>
</comment>
<protein>
    <submittedName>
        <fullName evidence="1">Uncharacterized protein</fullName>
    </submittedName>
</protein>
<keyword evidence="2" id="KW-1185">Reference proteome</keyword>
<evidence type="ECO:0000313" key="2">
    <source>
        <dbReference type="Proteomes" id="UP001556196"/>
    </source>
</evidence>
<dbReference type="RefSeq" id="WP_367726020.1">
    <property type="nucleotide sequence ID" value="NZ_JBFOCI010000018.1"/>
</dbReference>
<evidence type="ECO:0000313" key="1">
    <source>
        <dbReference type="EMBL" id="MEW9808778.1"/>
    </source>
</evidence>
<sequence>MPNLLAIEALEADKAFAERQLETLPDNPWGTARLMWEQRLSEITQKIEKLRGSTPLSASVALVFDGLPVIGQDDIRLDFSSDALGTFQKIVTASLATLNDKAVASRGKVKGAKHSKLYIRDIIRGSMGFLLEELTPSQTDLFQTPLKTAVDQATEFIAALNAADEADFVSAIDDASPRLVGAVQRFAKVLKDAGATAKIVRDEHRLDLSVEDVNRLNERFSAVTLREESVTLDAVLLGVLPDSHTFELEIDGQNAVLKGFATDDLVEKYVADQSFKDQLLLKPVKAYLLFSRIYRNGNLLREQVTLENLEPRIMNENF</sequence>
<dbReference type="Proteomes" id="UP001556196">
    <property type="component" value="Unassembled WGS sequence"/>
</dbReference>
<reference evidence="1 2" key="1">
    <citation type="submission" date="2024-06" db="EMBL/GenBank/DDBJ databases">
        <authorList>
            <person name="Tuo L."/>
        </authorList>
    </citation>
    <scope>NUCLEOTIDE SEQUENCE [LARGE SCALE GENOMIC DNA]</scope>
    <source>
        <strain evidence="1 2">ZMM04-5</strain>
    </source>
</reference>
<accession>A0ABV3R6K4</accession>